<accession>A0ABW8WDB8</accession>
<dbReference type="Pfam" id="PF20579">
    <property type="entry name" value="LapA"/>
    <property type="match status" value="1"/>
</dbReference>
<dbReference type="EMBL" id="JBJNUY010000135">
    <property type="protein sequence ID" value="MFL9002930.1"/>
    <property type="molecule type" value="Genomic_DNA"/>
</dbReference>
<organism evidence="2 3">
    <name type="scientific">Pseudomonas azerbaijanorientalis</name>
    <dbReference type="NCBI Taxonomy" id="2842350"/>
    <lineage>
        <taxon>Bacteria</taxon>
        <taxon>Pseudomonadati</taxon>
        <taxon>Pseudomonadota</taxon>
        <taxon>Gammaproteobacteria</taxon>
        <taxon>Pseudomonadales</taxon>
        <taxon>Pseudomonadaceae</taxon>
        <taxon>Pseudomonas</taxon>
    </lineage>
</organism>
<proteinExistence type="predicted"/>
<name>A0ABW8WDB8_9PSED</name>
<gene>
    <name evidence="2" type="ORF">ACJ8NA_30455</name>
</gene>
<evidence type="ECO:0000313" key="2">
    <source>
        <dbReference type="EMBL" id="MFL9002930.1"/>
    </source>
</evidence>
<comment type="caution">
    <text evidence="2">The sequence shown here is derived from an EMBL/GenBank/DDBJ whole genome shotgun (WGS) entry which is preliminary data.</text>
</comment>
<dbReference type="RefSeq" id="WP_407802694.1">
    <property type="nucleotide sequence ID" value="NZ_JBJNUX010000094.1"/>
</dbReference>
<feature type="domain" description="LapA adhesin" evidence="1">
    <location>
        <begin position="1"/>
        <end position="76"/>
    </location>
</feature>
<sequence length="85" mass="8327">ATLTNPAGTPMTVTLSNGSVISIDAGQTTGTVVVGTPANDVYVNGSTVSTTITGTTGGNFENLVPNTAPAVTTITDSVDNTGLTL</sequence>
<dbReference type="Proteomes" id="UP001628646">
    <property type="component" value="Unassembled WGS sequence"/>
</dbReference>
<reference evidence="2 3" key="1">
    <citation type="submission" date="2024-12" db="EMBL/GenBank/DDBJ databases">
        <title>Pseudomonas species isolated from Lotus nodules promote plant growth.</title>
        <authorList>
            <person name="Yu Y.-H."/>
            <person name="Kurtenbach J."/>
            <person name="Crosbie D."/>
            <person name="Brachmann A."/>
            <person name="Marin M."/>
        </authorList>
    </citation>
    <scope>NUCLEOTIDE SEQUENCE [LARGE SCALE GENOMIC DNA]</scope>
    <source>
        <strain evidence="2 3">PLb11B</strain>
    </source>
</reference>
<evidence type="ECO:0000259" key="1">
    <source>
        <dbReference type="Pfam" id="PF20579"/>
    </source>
</evidence>
<protein>
    <submittedName>
        <fullName evidence="2">Immunoglobulin-like domain-containing protein</fullName>
    </submittedName>
</protein>
<feature type="non-terminal residue" evidence="2">
    <location>
        <position position="1"/>
    </location>
</feature>
<keyword evidence="3" id="KW-1185">Reference proteome</keyword>
<dbReference type="InterPro" id="IPR046779">
    <property type="entry name" value="LapA_adhesin_dom"/>
</dbReference>
<feature type="non-terminal residue" evidence="2">
    <location>
        <position position="85"/>
    </location>
</feature>
<evidence type="ECO:0000313" key="3">
    <source>
        <dbReference type="Proteomes" id="UP001628646"/>
    </source>
</evidence>